<dbReference type="InterPro" id="IPR045619">
    <property type="entry name" value="DUF6443"/>
</dbReference>
<evidence type="ECO:0000313" key="2">
    <source>
        <dbReference type="EMBL" id="RED26113.1"/>
    </source>
</evidence>
<evidence type="ECO:0000313" key="3">
    <source>
        <dbReference type="Proteomes" id="UP000257004"/>
    </source>
</evidence>
<dbReference type="PANTHER" id="PTHR32305">
    <property type="match status" value="1"/>
</dbReference>
<dbReference type="RefSeq" id="WP_115886241.1">
    <property type="nucleotide sequence ID" value="NZ_QRDQ01000007.1"/>
</dbReference>
<name>A0A3D9FZ18_9FLAO</name>
<comment type="caution">
    <text evidence="2">The sequence shown here is derived from an EMBL/GenBank/DDBJ whole genome shotgun (WGS) entry which is preliminary data.</text>
</comment>
<accession>A0A3D9FZ18</accession>
<dbReference type="EMBL" id="QRDQ01000007">
    <property type="protein sequence ID" value="RED26113.1"/>
    <property type="molecule type" value="Genomic_DNA"/>
</dbReference>
<organism evidence="2 3">
    <name type="scientific">Flavobacterium cutihirudinis</name>
    <dbReference type="NCBI Taxonomy" id="1265740"/>
    <lineage>
        <taxon>Bacteria</taxon>
        <taxon>Pseudomonadati</taxon>
        <taxon>Bacteroidota</taxon>
        <taxon>Flavobacteriia</taxon>
        <taxon>Flavobacteriales</taxon>
        <taxon>Flavobacteriaceae</taxon>
        <taxon>Flavobacterium</taxon>
    </lineage>
</organism>
<dbReference type="AlphaFoldDB" id="A0A3D9FZ18"/>
<dbReference type="OrthoDB" id="2972467at2"/>
<reference evidence="2 3" key="1">
    <citation type="submission" date="2018-07" db="EMBL/GenBank/DDBJ databases">
        <title>Genomic Encyclopedia of Archaeal and Bacterial Type Strains, Phase II (KMG-II): from individual species to whole genera.</title>
        <authorList>
            <person name="Goeker M."/>
        </authorList>
    </citation>
    <scope>NUCLEOTIDE SEQUENCE [LARGE SCALE GENOMIC DNA]</scope>
    <source>
        <strain evidence="2 3">DSM 25795</strain>
    </source>
</reference>
<dbReference type="InterPro" id="IPR022385">
    <property type="entry name" value="Rhs_assc_core"/>
</dbReference>
<feature type="domain" description="DUF6443" evidence="1">
    <location>
        <begin position="25"/>
        <end position="161"/>
    </location>
</feature>
<proteinExistence type="predicted"/>
<dbReference type="InterPro" id="IPR050708">
    <property type="entry name" value="T6SS_VgrG/RHS"/>
</dbReference>
<dbReference type="PANTHER" id="PTHR32305:SF15">
    <property type="entry name" value="PROTEIN RHSA-RELATED"/>
    <property type="match status" value="1"/>
</dbReference>
<protein>
    <submittedName>
        <fullName evidence="2">RHS repeat-associated protein</fullName>
    </submittedName>
</protein>
<sequence length="1214" mass="134921">MKKIIYLLVLFPIIAIGQVGSLIRETTYKQATLIPISTPTTSQASVTISYFDGLNRPIQEIALGLSGTGKDIVIHKEYDGFGRESRKYLPYASTLSGNTSFRTNALSETNGFYNIAKYENTLNPYTEFLFENSPSNKVLKVAAAGNDWKLDSGHEIKMDYQYNIVGEVKKHLVTTTWIDSLKIYVPAISQTLNYDINQLTKTVTKDENWISTDLKNRTIEEFKDKEGKLILKRTYDLSQALDTYYAYDEYGNLSYVIPPLGNSAVDQTTLNNLCFQYRYDNYNRLVEKKIPGKDWEYIVYDKANRVIMTQDSNLRVSNKWLFIKYDALDRPVYTGDYKNITQKTRIAIQNLADLNTTLYEIRQVTERIINGTSINYSNNAFPNLPDSDINTNILTINYYDNYNNFNLSGGVSETAYGTTPNTNVKGLSTGSKIRILGTTNWITNISYYDAKYRPIYLYSYNDYLKTTDKVKNNFDFEGKTIATTSTHLRTNITPNTNVQITNSFTYDNAGRLLTQKQIINNQAEETIVSNTYDELGQLTSKGVGGKTTQTRLQNVNYTYNIRGWLKGINDINTMGTDLFAFQISYNTPTSGTPLFNGNISQTFWKTANTNTSLRNYNYTYDALNRLTNAIDSEGFFTEGNIVYDKNGNIINLKRKGAIVAVPSVSTPANFGFMDDLTYTYTGNRLMKVADASATDQYGFKDDAVNTAADTVDDYAYDNNGNMKSDANKAITAISYNHLNLPTQITLASGTINYVYDATGVKQSKVVGAITTDYAGGFQYENNVLQFFPQPEGYVANNSGTFNYIYQYKDHLGNVRLSYGDNNNDGSVTTTEIVEESNYYPFGLKQSGYNNAIVLGKGNSTGQKYKYNGKELQDELGLNITAMDFRMYDNALGRFSAPDPLTDLFTGISPYAFAENNPIVFSDPSGLCPECEEYYKNHNEKPTNGTTYTSVGGGVYKYSNGNWTRQDGELREVVIGGKKNNSFPDSFPDRYNVWSGFRIFGPKVVINSGGSNGSRRQTDRPVLNYKEDPRFIAKKHVDYVPSVSTQILNNVSDLWNSTSVRLMIPDRIYFSVSYNANPYIGNSTEFSLNWITRGNDASLIPYSITTVAGTVGMMNGGIGIGAGGGYFLTTDMRSLSAGTASNAMLGWSYTGTAFNAVDGGRVSLTGSIGIKGTPFSSDVITSVTGGASVGFGTPGAGVYGGVSYSTPSFGNKTKF</sequence>
<dbReference type="Pfam" id="PF20041">
    <property type="entry name" value="DUF6443"/>
    <property type="match status" value="1"/>
</dbReference>
<dbReference type="Proteomes" id="UP000257004">
    <property type="component" value="Unassembled WGS sequence"/>
</dbReference>
<evidence type="ECO:0000259" key="1">
    <source>
        <dbReference type="Pfam" id="PF20041"/>
    </source>
</evidence>
<dbReference type="NCBIfam" id="TIGR03696">
    <property type="entry name" value="Rhs_assc_core"/>
    <property type="match status" value="1"/>
</dbReference>
<dbReference type="Gene3D" id="2.180.10.10">
    <property type="entry name" value="RHS repeat-associated core"/>
    <property type="match status" value="1"/>
</dbReference>
<keyword evidence="3" id="KW-1185">Reference proteome</keyword>
<gene>
    <name evidence="2" type="ORF">BD847_0019</name>
</gene>